<dbReference type="SUPFAM" id="SSF48484">
    <property type="entry name" value="Lipoxigenase"/>
    <property type="match status" value="1"/>
</dbReference>
<feature type="domain" description="Lipoxygenase" evidence="9">
    <location>
        <begin position="417"/>
        <end position="960"/>
    </location>
</feature>
<evidence type="ECO:0000256" key="1">
    <source>
        <dbReference type="ARBA" id="ARBA00022723"/>
    </source>
</evidence>
<gene>
    <name evidence="10" type="primary">ALOX5</name>
    <name evidence="10" type="ORF">AWC38_SpisGene1910</name>
</gene>
<dbReference type="Proteomes" id="UP000225706">
    <property type="component" value="Unassembled WGS sequence"/>
</dbReference>
<accession>A0A2B4STK9</accession>
<feature type="transmembrane region" description="Helical" evidence="7">
    <location>
        <begin position="90"/>
        <end position="112"/>
    </location>
</feature>
<dbReference type="InterPro" id="IPR001024">
    <property type="entry name" value="PLAT/LH2_dom"/>
</dbReference>
<organism evidence="10 11">
    <name type="scientific">Stylophora pistillata</name>
    <name type="common">Smooth cauliflower coral</name>
    <dbReference type="NCBI Taxonomy" id="50429"/>
    <lineage>
        <taxon>Eukaryota</taxon>
        <taxon>Metazoa</taxon>
        <taxon>Cnidaria</taxon>
        <taxon>Anthozoa</taxon>
        <taxon>Hexacorallia</taxon>
        <taxon>Scleractinia</taxon>
        <taxon>Astrocoeniina</taxon>
        <taxon>Pocilloporidae</taxon>
        <taxon>Stylophora</taxon>
    </lineage>
</organism>
<keyword evidence="4" id="KW-0443">Lipid metabolism</keyword>
<dbReference type="InterPro" id="IPR036392">
    <property type="entry name" value="PLAT/LH2_dom_sf"/>
</dbReference>
<dbReference type="SUPFAM" id="SSF49723">
    <property type="entry name" value="Lipase/lipooxygenase domain (PLAT/LH2 domain)"/>
    <property type="match status" value="1"/>
</dbReference>
<dbReference type="InterPro" id="IPR048511">
    <property type="entry name" value="TMEM106_N"/>
</dbReference>
<evidence type="ECO:0000256" key="4">
    <source>
        <dbReference type="ARBA" id="ARBA00023098"/>
    </source>
</evidence>
<dbReference type="Gene3D" id="3.10.450.60">
    <property type="match status" value="1"/>
</dbReference>
<dbReference type="AlphaFoldDB" id="A0A2B4STK9"/>
<dbReference type="Gene3D" id="1.20.245.10">
    <property type="entry name" value="Lipoxygenase-1, Domain 5"/>
    <property type="match status" value="1"/>
</dbReference>
<dbReference type="Gene3D" id="2.60.60.20">
    <property type="entry name" value="PLAT/LH2 domain"/>
    <property type="match status" value="1"/>
</dbReference>
<evidence type="ECO:0000259" key="8">
    <source>
        <dbReference type="PROSITE" id="PS50095"/>
    </source>
</evidence>
<dbReference type="PROSITE" id="PS51393">
    <property type="entry name" value="LIPOXYGENASE_3"/>
    <property type="match status" value="1"/>
</dbReference>
<dbReference type="InterPro" id="IPR013819">
    <property type="entry name" value="LipOase_C"/>
</dbReference>
<keyword evidence="3" id="KW-0560">Oxidoreductase</keyword>
<dbReference type="SMART" id="SM00308">
    <property type="entry name" value="LH2"/>
    <property type="match status" value="1"/>
</dbReference>
<dbReference type="SUPFAM" id="SSF117070">
    <property type="entry name" value="LEA14-like"/>
    <property type="match status" value="1"/>
</dbReference>
<comment type="caution">
    <text evidence="5">Lacks conserved residue(s) required for the propagation of feature annotation.</text>
</comment>
<evidence type="ECO:0000259" key="9">
    <source>
        <dbReference type="PROSITE" id="PS51393"/>
    </source>
</evidence>
<evidence type="ECO:0000313" key="10">
    <source>
        <dbReference type="EMBL" id="PFX33241.1"/>
    </source>
</evidence>
<keyword evidence="2" id="KW-0223">Dioxygenase</keyword>
<keyword evidence="7" id="KW-1133">Transmembrane helix</keyword>
<feature type="region of interest" description="Disordered" evidence="6">
    <location>
        <begin position="1"/>
        <end position="22"/>
    </location>
</feature>
<dbReference type="PANTHER" id="PTHR11771">
    <property type="entry name" value="LIPOXYGENASE"/>
    <property type="match status" value="1"/>
</dbReference>
<dbReference type="Pfam" id="PF21002">
    <property type="entry name" value="TMEM106_N"/>
    <property type="match status" value="1"/>
</dbReference>
<dbReference type="GO" id="GO:0034440">
    <property type="term" value="P:lipid oxidation"/>
    <property type="evidence" value="ECO:0007669"/>
    <property type="project" value="InterPro"/>
</dbReference>
<dbReference type="GO" id="GO:0016702">
    <property type="term" value="F:oxidoreductase activity, acting on single donors with incorporation of molecular oxygen, incorporation of two atoms of oxygen"/>
    <property type="evidence" value="ECO:0007669"/>
    <property type="project" value="InterPro"/>
</dbReference>
<dbReference type="PRINTS" id="PR00087">
    <property type="entry name" value="LIPOXYGENASE"/>
</dbReference>
<evidence type="ECO:0000256" key="3">
    <source>
        <dbReference type="ARBA" id="ARBA00023002"/>
    </source>
</evidence>
<dbReference type="InterPro" id="IPR000907">
    <property type="entry name" value="LipOase"/>
</dbReference>
<protein>
    <submittedName>
        <fullName evidence="10">Arachidonate 5-lipoxygenase</fullName>
    </submittedName>
</protein>
<feature type="domain" description="PLAT" evidence="8">
    <location>
        <begin position="304"/>
        <end position="423"/>
    </location>
</feature>
<evidence type="ECO:0000256" key="2">
    <source>
        <dbReference type="ARBA" id="ARBA00022964"/>
    </source>
</evidence>
<keyword evidence="1" id="KW-0479">Metal-binding</keyword>
<dbReference type="GO" id="GO:0046872">
    <property type="term" value="F:metal ion binding"/>
    <property type="evidence" value="ECO:0007669"/>
    <property type="project" value="UniProtKB-KW"/>
</dbReference>
<dbReference type="Pfam" id="PF00305">
    <property type="entry name" value="Lipoxygenase"/>
    <property type="match status" value="1"/>
</dbReference>
<dbReference type="InterPro" id="IPR036226">
    <property type="entry name" value="LipOase_C_sf"/>
</dbReference>
<feature type="compositionally biased region" description="Polar residues" evidence="6">
    <location>
        <begin position="7"/>
        <end position="22"/>
    </location>
</feature>
<evidence type="ECO:0000256" key="7">
    <source>
        <dbReference type="SAM" id="Phobius"/>
    </source>
</evidence>
<dbReference type="OrthoDB" id="407298at2759"/>
<dbReference type="EMBL" id="LSMT01000014">
    <property type="protein sequence ID" value="PFX33241.1"/>
    <property type="molecule type" value="Genomic_DNA"/>
</dbReference>
<proteinExistence type="predicted"/>
<sequence length="960" mass="109030">MEKNILSDPTSDGNVSTNVSSQVSERLSSPVYSYETFDNRESENFVSDQGNFTQTCPTCGGSGKLTKEQEHDLVALIPVRDRRLKPRRTLLYLVLAVFLCLAICAVVGAIFFPRTVSIKLVDAFPNNISIPSTNHTNPVIIIISTVLVNNSNFFEASLDHISIQVNWNEYVVANPDIPKKITVPARSSRNHTFIVRTIYKNKEADKIKPFAVRDHVLRYHIAMPYWRASTPVISDKTEITEVCIQTKNTDNKLKGIPIQEILVTAKTHSLTSSSEASDTQLEFVNCELNAQCVKMGNSCSGLPPDCEIIVKTGDVKGAGTDANVFSALYNEDGTRSHDLNLDCKWKNDFEKGSVDRFKVHCGLPPGRLHKIEMWRDDSGIGDDWFVEWIKVKKLHTGSDEVIFPCNRWVKAERRLVLTEYDCVLPQFDECKEQRKKELEDKREVYRLSRKAPGLPKQVESCPRDESFSNDYKWNIQQTKYKLAVKCKLAKLTSDPWETLDDMSNLYKGSLNLPYGYFNWKEDSNFGRQRLQGCNPTLIRLCTEIPENFKVTAEMVEPFLEGTTLEEAIKNKKIYIVNLKKLTEIMCRFNRVICKPMALFFVNGRNELMPIAIQLFQKPADHNPVFLPSDPKYTWMLAKMYYNNSDAAFHQSCTHLGFTHLVAETICVGTHRQLSPSHPVFRLLAPHFLYLLAINSLALAKLVAPNGWIDNTMTTGSGGLMELVSQCWQNWRMDVDGWLPSDLKARGVDDKEAFPNYPYRDDALLIHEAIYTYVREVLEAFYDSAEKLTHDHEIQNWGQMLADPEEGLGIKGVFGDGKFTDLEDLIKAVTAIIFISSVGHSAANFAQYDEYAFPPNYPAFLRGKPPTTKEPLTEKDIIDSLPVKDMTLDIIIVTKILSDRGTNALGDFEVQYMYDPRGTKPVEKLRKRLLEVSDIIAERNKSRPFPYPYLDPKEVPNAISI</sequence>
<keyword evidence="11" id="KW-1185">Reference proteome</keyword>
<name>A0A2B4STK9_STYPI</name>
<keyword evidence="7" id="KW-0812">Transmembrane</keyword>
<keyword evidence="7" id="KW-0472">Membrane</keyword>
<dbReference type="STRING" id="50429.A0A2B4STK9"/>
<dbReference type="Pfam" id="PF01477">
    <property type="entry name" value="PLAT"/>
    <property type="match status" value="1"/>
</dbReference>
<dbReference type="PROSITE" id="PS00081">
    <property type="entry name" value="LIPOXYGENASE_2"/>
    <property type="match status" value="1"/>
</dbReference>
<dbReference type="InterPro" id="IPR020834">
    <property type="entry name" value="LipOase_CS"/>
</dbReference>
<evidence type="ECO:0000313" key="11">
    <source>
        <dbReference type="Proteomes" id="UP000225706"/>
    </source>
</evidence>
<evidence type="ECO:0000256" key="5">
    <source>
        <dbReference type="PROSITE-ProRule" id="PRU00152"/>
    </source>
</evidence>
<evidence type="ECO:0000256" key="6">
    <source>
        <dbReference type="SAM" id="MobiDB-lite"/>
    </source>
</evidence>
<reference evidence="11" key="1">
    <citation type="journal article" date="2017" name="bioRxiv">
        <title>Comparative analysis of the genomes of Stylophora pistillata and Acropora digitifera provides evidence for extensive differences between species of corals.</title>
        <authorList>
            <person name="Voolstra C.R."/>
            <person name="Li Y."/>
            <person name="Liew Y.J."/>
            <person name="Baumgarten S."/>
            <person name="Zoccola D."/>
            <person name="Flot J.-F."/>
            <person name="Tambutte S."/>
            <person name="Allemand D."/>
            <person name="Aranda M."/>
        </authorList>
    </citation>
    <scope>NUCLEOTIDE SEQUENCE [LARGE SCALE GENOMIC DNA]</scope>
</reference>
<dbReference type="PROSITE" id="PS50095">
    <property type="entry name" value="PLAT"/>
    <property type="match status" value="1"/>
</dbReference>
<comment type="caution">
    <text evidence="10">The sequence shown here is derived from an EMBL/GenBank/DDBJ whole genome shotgun (WGS) entry which is preliminary data.</text>
</comment>